<dbReference type="AlphaFoldDB" id="A0A2G5TWW0"/>
<protein>
    <recommendedName>
        <fullName evidence="1">F-box domain-containing protein</fullName>
    </recommendedName>
</protein>
<sequence length="381" mass="44382">MIFLGPVFAFWQLKKKLSKKVEPKHRFPLLKLPSVVLLECIENLDVLEITSLSLLSKRAKSIAKLIAKRIPRNLLDIRLRFGGDPKICLRLPTDPRRVYIIDYNKDKESSEYPYIQSSRIGPKVYNFLFLEDNGNAIEDIKQMIEYICELFRSQVTGITIADESLIEWIINLQSTIRYVWIDNDIVSSVETLDRIFENLKVTNHFRLKSIDKKTKITKPIPCPSISIHNSYWFTLPAILNADNSIIRLYGSKLTPNDINTILRKCQLGLKLRNLEYLKIETSTFLGYDDSNDEILKDLDLTVVGGNDGRPKTVKIDDKWMLTLPHADTRIDIIRNDGMIGSLFGNFQRYEHLKVTFISFHLQVWRRTRPRQDNNNFNLVYF</sequence>
<reference evidence="3" key="1">
    <citation type="submission" date="2017-10" db="EMBL/GenBank/DDBJ databases">
        <title>Rapid genome shrinkage in a self-fertile nematode reveals novel sperm competition proteins.</title>
        <authorList>
            <person name="Yin D."/>
            <person name="Schwarz E.M."/>
            <person name="Thomas C.G."/>
            <person name="Felde R.L."/>
            <person name="Korf I.F."/>
            <person name="Cutter A.D."/>
            <person name="Schartner C.M."/>
            <person name="Ralston E.J."/>
            <person name="Meyer B.J."/>
            <person name="Haag E.S."/>
        </authorList>
    </citation>
    <scope>NUCLEOTIDE SEQUENCE [LARGE SCALE GENOMIC DNA]</scope>
    <source>
        <strain evidence="3">JU1422</strain>
    </source>
</reference>
<dbReference type="InterPro" id="IPR012885">
    <property type="entry name" value="F-box_Sdz-33"/>
</dbReference>
<dbReference type="Pfam" id="PF00646">
    <property type="entry name" value="F-box"/>
    <property type="match status" value="1"/>
</dbReference>
<evidence type="ECO:0000313" key="2">
    <source>
        <dbReference type="EMBL" id="PIC31738.1"/>
    </source>
</evidence>
<dbReference type="PANTHER" id="PTHR21503">
    <property type="entry name" value="F-BOX-CONTAINING HYPOTHETICAL PROTEIN C.ELEGANS"/>
    <property type="match status" value="1"/>
</dbReference>
<accession>A0A2G5TWW0</accession>
<keyword evidence="3" id="KW-1185">Reference proteome</keyword>
<comment type="caution">
    <text evidence="2">The sequence shown here is derived from an EMBL/GenBank/DDBJ whole genome shotgun (WGS) entry which is preliminary data.</text>
</comment>
<gene>
    <name evidence="2" type="primary">Cnig_chr_IV.g12334</name>
    <name evidence="2" type="ORF">B9Z55_012334</name>
</gene>
<dbReference type="Pfam" id="PF07735">
    <property type="entry name" value="FBA_2"/>
    <property type="match status" value="1"/>
</dbReference>
<dbReference type="PANTHER" id="PTHR21503:SF8">
    <property type="entry name" value="F-BOX ASSOCIATED DOMAIN-CONTAINING PROTEIN-RELATED"/>
    <property type="match status" value="1"/>
</dbReference>
<organism evidence="2 3">
    <name type="scientific">Caenorhabditis nigoni</name>
    <dbReference type="NCBI Taxonomy" id="1611254"/>
    <lineage>
        <taxon>Eukaryota</taxon>
        <taxon>Metazoa</taxon>
        <taxon>Ecdysozoa</taxon>
        <taxon>Nematoda</taxon>
        <taxon>Chromadorea</taxon>
        <taxon>Rhabditida</taxon>
        <taxon>Rhabditina</taxon>
        <taxon>Rhabditomorpha</taxon>
        <taxon>Rhabditoidea</taxon>
        <taxon>Rhabditidae</taxon>
        <taxon>Peloderinae</taxon>
        <taxon>Caenorhabditis</taxon>
    </lineage>
</organism>
<evidence type="ECO:0000259" key="1">
    <source>
        <dbReference type="PROSITE" id="PS50181"/>
    </source>
</evidence>
<dbReference type="PROSITE" id="PS50181">
    <property type="entry name" value="FBOX"/>
    <property type="match status" value="1"/>
</dbReference>
<dbReference type="EMBL" id="PDUG01000004">
    <property type="protein sequence ID" value="PIC31738.1"/>
    <property type="molecule type" value="Genomic_DNA"/>
</dbReference>
<name>A0A2G5TWW0_9PELO</name>
<evidence type="ECO:0000313" key="3">
    <source>
        <dbReference type="Proteomes" id="UP000230233"/>
    </source>
</evidence>
<dbReference type="InterPro" id="IPR001810">
    <property type="entry name" value="F-box_dom"/>
</dbReference>
<proteinExistence type="predicted"/>
<feature type="domain" description="F-box" evidence="1">
    <location>
        <begin position="26"/>
        <end position="74"/>
    </location>
</feature>
<dbReference type="Proteomes" id="UP000230233">
    <property type="component" value="Chromosome IV"/>
</dbReference>